<keyword evidence="6" id="KW-0539">Nucleus</keyword>
<dbReference type="OrthoDB" id="3145928at2759"/>
<dbReference type="SUPFAM" id="SSF57701">
    <property type="entry name" value="Zn2/Cys6 DNA-binding domain"/>
    <property type="match status" value="1"/>
</dbReference>
<keyword evidence="2" id="KW-0862">Zinc</keyword>
<dbReference type="AlphaFoldDB" id="A0A8H4T0K7"/>
<protein>
    <recommendedName>
        <fullName evidence="9">Zn(2)-C6 fungal-type domain-containing protein</fullName>
    </recommendedName>
</protein>
<keyword evidence="4" id="KW-0238">DNA-binding</keyword>
<dbReference type="Pfam" id="PF11951">
    <property type="entry name" value="Fungal_trans_2"/>
    <property type="match status" value="1"/>
</dbReference>
<dbReference type="InterPro" id="IPR002347">
    <property type="entry name" value="SDR_fam"/>
</dbReference>
<keyword evidence="8" id="KW-1185">Reference proteome</keyword>
<evidence type="ECO:0000256" key="6">
    <source>
        <dbReference type="ARBA" id="ARBA00023242"/>
    </source>
</evidence>
<evidence type="ECO:0000256" key="2">
    <source>
        <dbReference type="ARBA" id="ARBA00022833"/>
    </source>
</evidence>
<evidence type="ECO:0000256" key="1">
    <source>
        <dbReference type="ARBA" id="ARBA00022723"/>
    </source>
</evidence>
<keyword evidence="1" id="KW-0479">Metal-binding</keyword>
<dbReference type="PANTHER" id="PTHR36206">
    <property type="entry name" value="ASPERCRYPTIN BIOSYNTHESIS CLUSTER-SPECIFIC TRANSCRIPTION REGULATOR ATNN-RELATED"/>
    <property type="match status" value="1"/>
</dbReference>
<dbReference type="GO" id="GO:0000981">
    <property type="term" value="F:DNA-binding transcription factor activity, RNA polymerase II-specific"/>
    <property type="evidence" value="ECO:0007669"/>
    <property type="project" value="InterPro"/>
</dbReference>
<sequence>MQANAFGTTFRKRRIKCDEAKPECNKCSSTGRSCEGYGIWGGGHTATANHKACAALSIYQPSSFPVALSQQQLEAFSHFQQYLTKKIPGVFESGFWSKLVIQASVQEPAVLHSTIALAAFQSGDVGLALDNYNRAIINLRQHLKCNTKYALRLTLISCMLFICLELVRGDRKASEIHLQNGLRLLSDLKSRTTCPRVGSSKTSITLSPHTETSDDCIVEAFTRLNVQSALFGQASIFLYELPDDPRRGASRYSPAFNFGTVAEARQHLDFLMNGVLRLSSQGDLLTQEGKKITNGLYRKRRSFESSLDHWMVALQSSSFVASSNVGGNMQTRFGTSILRIYHSMIKIMVATCLRGKDEMIYDRYTPDFTSLLQQIWQLWTQATVEFGTIHHENSFTADMGYIPPLYYASLRCRDPNLRRIAIDLLARAPHKEGAWDGRLLSATAKKVMEIEEGNIYQGYELNAGVIIPLDMGGSSLPTVPAPARINNVTVIPNPTRRYKATVKLAKYIVPEYRKPSGRFGLIVSLPGASVVILARNPKTLQEAKGEIMAAGPSEEQTVHTISVNLSDHAALRNAMSEHNVTPDMLICSVGGTTPDQIGFLADLEPEALTACFSCNYHASLFITQWCVQRWVQDQDPSRTRRLVYIASGAAFVALPGYTAYTPAKTAVRALADTLRQELLLYGDESMYRVHIAFPGAFITDSFIQEQTTKPELLRNMEGINYLNMEELLKNIQSAEEIAAKIFRGIRKGRYIITTDLTTDLTLNNMRGPSPRDSTLYDVVMSFVGSFVFPMARRRFDRMTIQYGLDKSLRKKL</sequence>
<comment type="caution">
    <text evidence="7">The sequence shown here is derived from an EMBL/GenBank/DDBJ whole genome shotgun (WGS) entry which is preliminary data.</text>
</comment>
<evidence type="ECO:0000256" key="5">
    <source>
        <dbReference type="ARBA" id="ARBA00023163"/>
    </source>
</evidence>
<evidence type="ECO:0008006" key="9">
    <source>
        <dbReference type="Google" id="ProtNLM"/>
    </source>
</evidence>
<organism evidence="7 8">
    <name type="scientific">Fusarium gaditjirri</name>
    <dbReference type="NCBI Taxonomy" id="282569"/>
    <lineage>
        <taxon>Eukaryota</taxon>
        <taxon>Fungi</taxon>
        <taxon>Dikarya</taxon>
        <taxon>Ascomycota</taxon>
        <taxon>Pezizomycotina</taxon>
        <taxon>Sordariomycetes</taxon>
        <taxon>Hypocreomycetidae</taxon>
        <taxon>Hypocreales</taxon>
        <taxon>Nectriaceae</taxon>
        <taxon>Fusarium</taxon>
        <taxon>Fusarium nisikadoi species complex</taxon>
    </lineage>
</organism>
<gene>
    <name evidence="7" type="ORF">FGADI_9165</name>
</gene>
<dbReference type="GO" id="GO:0008270">
    <property type="term" value="F:zinc ion binding"/>
    <property type="evidence" value="ECO:0007669"/>
    <property type="project" value="InterPro"/>
</dbReference>
<reference evidence="7" key="1">
    <citation type="journal article" date="2020" name="BMC Genomics">
        <title>Correction to: Identification and distribution of gene clusters required for synthesis of sphingolipid metabolism inhibitors in diverse species of the filamentous fungus Fusarium.</title>
        <authorList>
            <person name="Kim H.S."/>
            <person name="Lohmar J.M."/>
            <person name="Busman M."/>
            <person name="Brown D.W."/>
            <person name="Naumann T.A."/>
            <person name="Divon H.H."/>
            <person name="Lysoe E."/>
            <person name="Uhlig S."/>
            <person name="Proctor R.H."/>
        </authorList>
    </citation>
    <scope>NUCLEOTIDE SEQUENCE</scope>
    <source>
        <strain evidence="7">NRRL 45417</strain>
    </source>
</reference>
<dbReference type="InterPro" id="IPR021858">
    <property type="entry name" value="Fun_TF"/>
</dbReference>
<dbReference type="InterPro" id="IPR036864">
    <property type="entry name" value="Zn2-C6_fun-type_DNA-bd_sf"/>
</dbReference>
<reference evidence="7" key="2">
    <citation type="submission" date="2020-05" db="EMBL/GenBank/DDBJ databases">
        <authorList>
            <person name="Kim H.-S."/>
            <person name="Proctor R.H."/>
            <person name="Brown D.W."/>
        </authorList>
    </citation>
    <scope>NUCLEOTIDE SEQUENCE</scope>
    <source>
        <strain evidence="7">NRRL 45417</strain>
    </source>
</reference>
<evidence type="ECO:0000256" key="3">
    <source>
        <dbReference type="ARBA" id="ARBA00023015"/>
    </source>
</evidence>
<evidence type="ECO:0000313" key="7">
    <source>
        <dbReference type="EMBL" id="KAF4949056.1"/>
    </source>
</evidence>
<dbReference type="InterPro" id="IPR001138">
    <property type="entry name" value="Zn2Cys6_DnaBD"/>
</dbReference>
<dbReference type="EMBL" id="JABFAI010000248">
    <property type="protein sequence ID" value="KAF4949056.1"/>
    <property type="molecule type" value="Genomic_DNA"/>
</dbReference>
<dbReference type="Pfam" id="PF00106">
    <property type="entry name" value="adh_short"/>
    <property type="match status" value="1"/>
</dbReference>
<evidence type="ECO:0000313" key="8">
    <source>
        <dbReference type="Proteomes" id="UP000604273"/>
    </source>
</evidence>
<proteinExistence type="predicted"/>
<name>A0A8H4T0K7_9HYPO</name>
<dbReference type="SUPFAM" id="SSF51735">
    <property type="entry name" value="NAD(P)-binding Rossmann-fold domains"/>
    <property type="match status" value="1"/>
</dbReference>
<evidence type="ECO:0000256" key="4">
    <source>
        <dbReference type="ARBA" id="ARBA00023125"/>
    </source>
</evidence>
<keyword evidence="5" id="KW-0804">Transcription</keyword>
<dbReference type="Gene3D" id="3.40.50.720">
    <property type="entry name" value="NAD(P)-binding Rossmann-like Domain"/>
    <property type="match status" value="1"/>
</dbReference>
<accession>A0A8H4T0K7</accession>
<dbReference type="CDD" id="cd00067">
    <property type="entry name" value="GAL4"/>
    <property type="match status" value="1"/>
</dbReference>
<dbReference type="InterPro" id="IPR052360">
    <property type="entry name" value="Transcr_Regulatory_Proteins"/>
</dbReference>
<keyword evidence="3" id="KW-0805">Transcription regulation</keyword>
<dbReference type="InterPro" id="IPR036291">
    <property type="entry name" value="NAD(P)-bd_dom_sf"/>
</dbReference>
<dbReference type="GO" id="GO:0003677">
    <property type="term" value="F:DNA binding"/>
    <property type="evidence" value="ECO:0007669"/>
    <property type="project" value="UniProtKB-KW"/>
</dbReference>
<dbReference type="PANTHER" id="PTHR36206:SF16">
    <property type="entry name" value="TRANSCRIPTION FACTOR DOMAIN-CONTAINING PROTEIN-RELATED"/>
    <property type="match status" value="1"/>
</dbReference>
<dbReference type="Gene3D" id="4.10.240.10">
    <property type="entry name" value="Zn(2)-C6 fungal-type DNA-binding domain"/>
    <property type="match status" value="1"/>
</dbReference>
<dbReference type="Proteomes" id="UP000604273">
    <property type="component" value="Unassembled WGS sequence"/>
</dbReference>